<evidence type="ECO:0000313" key="3">
    <source>
        <dbReference type="Proteomes" id="UP000001307"/>
    </source>
</evidence>
<name>E4XDZ3_OIKDI</name>
<organism evidence="2">
    <name type="scientific">Oikopleura dioica</name>
    <name type="common">Tunicate</name>
    <dbReference type="NCBI Taxonomy" id="34765"/>
    <lineage>
        <taxon>Eukaryota</taxon>
        <taxon>Metazoa</taxon>
        <taxon>Chordata</taxon>
        <taxon>Tunicata</taxon>
        <taxon>Appendicularia</taxon>
        <taxon>Copelata</taxon>
        <taxon>Oikopleuridae</taxon>
        <taxon>Oikopleura</taxon>
    </lineage>
</organism>
<gene>
    <name evidence="2" type="ORF">GSOID_T00008392001</name>
</gene>
<dbReference type="EMBL" id="FN653040">
    <property type="protein sequence ID" value="CBY19382.1"/>
    <property type="molecule type" value="Genomic_DNA"/>
</dbReference>
<feature type="region of interest" description="Disordered" evidence="1">
    <location>
        <begin position="288"/>
        <end position="319"/>
    </location>
</feature>
<keyword evidence="3" id="KW-1185">Reference proteome</keyword>
<sequence length="319" mass="35217">MSWRSALDAVSLDNQLGTLSSASESDEDSCLLLSRNTPPLTQISTSVLPPKTAANKTVEEASNLSKELRETPILLEEDTLDYLVDQARLLLFHSFSEQKKAGKRSKLCSAELDTSRFRSLRAGSSLEHKEEKRRNHSGAKLLDLTAKRNTAKNKMDNFKDLPDLDSMSAEMNDPKNFRNLSTILLPELDPALKVSPVEGKDDGETPEVGVYPGTPTTEEDESCSESSDGQLLTAVRSYVESAVQETPLRQGEFSLGPQLKGAKGFWQGNCLMVQDASGRVKNLGIMKRTCGSSEESSEDDESESSQQWLNQARERLKKE</sequence>
<dbReference type="AlphaFoldDB" id="E4XDZ3"/>
<protein>
    <submittedName>
        <fullName evidence="2">Uncharacterized protein</fullName>
    </submittedName>
</protein>
<evidence type="ECO:0000313" key="2">
    <source>
        <dbReference type="EMBL" id="CBY19382.1"/>
    </source>
</evidence>
<accession>E4XDZ3</accession>
<evidence type="ECO:0000256" key="1">
    <source>
        <dbReference type="SAM" id="MobiDB-lite"/>
    </source>
</evidence>
<dbReference type="Proteomes" id="UP000001307">
    <property type="component" value="Unassembled WGS sequence"/>
</dbReference>
<dbReference type="InParanoid" id="E4XDZ3"/>
<feature type="region of interest" description="Disordered" evidence="1">
    <location>
        <begin position="196"/>
        <end position="228"/>
    </location>
</feature>
<proteinExistence type="predicted"/>
<reference evidence="2" key="1">
    <citation type="journal article" date="2010" name="Science">
        <title>Plasticity of animal genome architecture unmasked by rapid evolution of a pelagic tunicate.</title>
        <authorList>
            <person name="Denoeud F."/>
            <person name="Henriet S."/>
            <person name="Mungpakdee S."/>
            <person name="Aury J.M."/>
            <person name="Da Silva C."/>
            <person name="Brinkmann H."/>
            <person name="Mikhaleva J."/>
            <person name="Olsen L.C."/>
            <person name="Jubin C."/>
            <person name="Canestro C."/>
            <person name="Bouquet J.M."/>
            <person name="Danks G."/>
            <person name="Poulain J."/>
            <person name="Campsteijn C."/>
            <person name="Adamski M."/>
            <person name="Cross I."/>
            <person name="Yadetie F."/>
            <person name="Muffato M."/>
            <person name="Louis A."/>
            <person name="Butcher S."/>
            <person name="Tsagkogeorga G."/>
            <person name="Konrad A."/>
            <person name="Singh S."/>
            <person name="Jensen M.F."/>
            <person name="Cong E.H."/>
            <person name="Eikeseth-Otteraa H."/>
            <person name="Noel B."/>
            <person name="Anthouard V."/>
            <person name="Porcel B.M."/>
            <person name="Kachouri-Lafond R."/>
            <person name="Nishino A."/>
            <person name="Ugolini M."/>
            <person name="Chourrout P."/>
            <person name="Nishida H."/>
            <person name="Aasland R."/>
            <person name="Huzurbazar S."/>
            <person name="Westhof E."/>
            <person name="Delsuc F."/>
            <person name="Lehrach H."/>
            <person name="Reinhardt R."/>
            <person name="Weissenbach J."/>
            <person name="Roy S.W."/>
            <person name="Artiguenave F."/>
            <person name="Postlethwait J.H."/>
            <person name="Manak J.R."/>
            <person name="Thompson E.M."/>
            <person name="Jaillon O."/>
            <person name="Du Pasquier L."/>
            <person name="Boudinot P."/>
            <person name="Liberles D.A."/>
            <person name="Volff J.N."/>
            <person name="Philippe H."/>
            <person name="Lenhard B."/>
            <person name="Roest Crollius H."/>
            <person name="Wincker P."/>
            <person name="Chourrout D."/>
        </authorList>
    </citation>
    <scope>NUCLEOTIDE SEQUENCE [LARGE SCALE GENOMIC DNA]</scope>
</reference>